<evidence type="ECO:0000313" key="3">
    <source>
        <dbReference type="Proteomes" id="UP000342249"/>
    </source>
</evidence>
<dbReference type="EMBL" id="SPSF01000030">
    <property type="protein sequence ID" value="MPQ62584.1"/>
    <property type="molecule type" value="Genomic_DNA"/>
</dbReference>
<sequence>MINITRSIDNKLFIAKTENYLAEQAESLLELISRIEVEKLKNNFKIQIGFSIYTILEENDGIHVIASDYKNNPFTDKTEDLTIHLWIQLEQGQLLKQIKLEGEMISFQDKIICAKGVLELDDIYLERNEDHEEGDSGWYIGPVNESISNEELEAYYTYQLLKIRPELIKTLSIPCGYMVVFNKDKIEAILDKNDIDIFKK</sequence>
<proteinExistence type="predicted"/>
<protein>
    <recommendedName>
        <fullName evidence="1">Imm33-like domain-containing protein</fullName>
    </recommendedName>
</protein>
<accession>A0A5N7J1G5</accession>
<comment type="caution">
    <text evidence="2">The sequence shown here is derived from an EMBL/GenBank/DDBJ whole genome shotgun (WGS) entry which is preliminary data.</text>
</comment>
<dbReference type="AlphaFoldDB" id="A0A5N7J1G5"/>
<dbReference type="Pfam" id="PF24719">
    <property type="entry name" value="Imm33-like"/>
    <property type="match status" value="1"/>
</dbReference>
<gene>
    <name evidence="2" type="ORF">E4V82_10750</name>
</gene>
<reference evidence="2 3" key="1">
    <citation type="journal article" date="2019" name="Lett. Appl. Microbiol.">
        <title>A case of 'blown pack' spoilage of vacuum-packaged pork likely associated with Clostridium estertheticum in Canada.</title>
        <authorList>
            <person name="Zhang P."/>
            <person name="Ward P."/>
            <person name="McMullen L.M."/>
            <person name="Yang X."/>
        </authorList>
    </citation>
    <scope>NUCLEOTIDE SEQUENCE [LARGE SCALE GENOMIC DNA]</scope>
    <source>
        <strain evidence="2 3">MA19</strain>
    </source>
</reference>
<evidence type="ECO:0000259" key="1">
    <source>
        <dbReference type="Pfam" id="PF24719"/>
    </source>
</evidence>
<evidence type="ECO:0000313" key="2">
    <source>
        <dbReference type="EMBL" id="MPQ62584.1"/>
    </source>
</evidence>
<dbReference type="InterPro" id="IPR056509">
    <property type="entry name" value="Imm33-like"/>
</dbReference>
<name>A0A5N7J1G5_9CLOT</name>
<feature type="domain" description="Imm33-like" evidence="1">
    <location>
        <begin position="90"/>
        <end position="190"/>
    </location>
</feature>
<organism evidence="2 3">
    <name type="scientific">Clostridium estertheticum</name>
    <dbReference type="NCBI Taxonomy" id="238834"/>
    <lineage>
        <taxon>Bacteria</taxon>
        <taxon>Bacillati</taxon>
        <taxon>Bacillota</taxon>
        <taxon>Clostridia</taxon>
        <taxon>Eubacteriales</taxon>
        <taxon>Clostridiaceae</taxon>
        <taxon>Clostridium</taxon>
    </lineage>
</organism>
<dbReference type="Proteomes" id="UP000342249">
    <property type="component" value="Unassembled WGS sequence"/>
</dbReference>
<dbReference type="RefSeq" id="WP_152752322.1">
    <property type="nucleotide sequence ID" value="NZ_SPSE01000030.1"/>
</dbReference>